<accession>A0A2J6TCP4</accession>
<organism evidence="2 3">
    <name type="scientific">Hyaloscypha bicolor E</name>
    <dbReference type="NCBI Taxonomy" id="1095630"/>
    <lineage>
        <taxon>Eukaryota</taxon>
        <taxon>Fungi</taxon>
        <taxon>Dikarya</taxon>
        <taxon>Ascomycota</taxon>
        <taxon>Pezizomycotina</taxon>
        <taxon>Leotiomycetes</taxon>
        <taxon>Helotiales</taxon>
        <taxon>Hyaloscyphaceae</taxon>
        <taxon>Hyaloscypha</taxon>
        <taxon>Hyaloscypha bicolor</taxon>
    </lineage>
</organism>
<evidence type="ECO:0000313" key="2">
    <source>
        <dbReference type="EMBL" id="PMD60789.1"/>
    </source>
</evidence>
<name>A0A2J6TCP4_9HELO</name>
<keyword evidence="3" id="KW-1185">Reference proteome</keyword>
<dbReference type="RefSeq" id="XP_024737693.1">
    <property type="nucleotide sequence ID" value="XM_024872420.1"/>
</dbReference>
<dbReference type="Proteomes" id="UP000235371">
    <property type="component" value="Unassembled WGS sequence"/>
</dbReference>
<sequence length="165" mass="18763">MDVEYRSSPRSCSARTPSQTHTARTTHLIPRPSSSPLLQAAAILVLPQYVLRTVRSESRALKGAPHPSSATLFRNITRTSRPLLLTRTTDRQSGLCSTLEFIFHQVDYINLRIHQSVCRLIETIETIGTGHNPTLHLLRHSTINHEHPTPPWRQPPCRTCSWTRF</sequence>
<gene>
    <name evidence="2" type="ORF">K444DRAFT_389131</name>
</gene>
<reference evidence="2 3" key="1">
    <citation type="submission" date="2016-04" db="EMBL/GenBank/DDBJ databases">
        <title>A degradative enzymes factory behind the ericoid mycorrhizal symbiosis.</title>
        <authorList>
            <consortium name="DOE Joint Genome Institute"/>
            <person name="Martino E."/>
            <person name="Morin E."/>
            <person name="Grelet G."/>
            <person name="Kuo A."/>
            <person name="Kohler A."/>
            <person name="Daghino S."/>
            <person name="Barry K."/>
            <person name="Choi C."/>
            <person name="Cichocki N."/>
            <person name="Clum A."/>
            <person name="Copeland A."/>
            <person name="Hainaut M."/>
            <person name="Haridas S."/>
            <person name="Labutti K."/>
            <person name="Lindquist E."/>
            <person name="Lipzen A."/>
            <person name="Khouja H.-R."/>
            <person name="Murat C."/>
            <person name="Ohm R."/>
            <person name="Olson A."/>
            <person name="Spatafora J."/>
            <person name="Veneault-Fourrey C."/>
            <person name="Henrissat B."/>
            <person name="Grigoriev I."/>
            <person name="Martin F."/>
            <person name="Perotto S."/>
        </authorList>
    </citation>
    <scope>NUCLEOTIDE SEQUENCE [LARGE SCALE GENOMIC DNA]</scope>
    <source>
        <strain evidence="2 3">E</strain>
    </source>
</reference>
<evidence type="ECO:0000313" key="3">
    <source>
        <dbReference type="Proteomes" id="UP000235371"/>
    </source>
</evidence>
<feature type="compositionally biased region" description="Polar residues" evidence="1">
    <location>
        <begin position="8"/>
        <end position="25"/>
    </location>
</feature>
<dbReference type="GeneID" id="36580501"/>
<feature type="region of interest" description="Disordered" evidence="1">
    <location>
        <begin position="1"/>
        <end position="31"/>
    </location>
</feature>
<evidence type="ECO:0000256" key="1">
    <source>
        <dbReference type="SAM" id="MobiDB-lite"/>
    </source>
</evidence>
<proteinExistence type="predicted"/>
<dbReference type="EMBL" id="KZ613788">
    <property type="protein sequence ID" value="PMD60789.1"/>
    <property type="molecule type" value="Genomic_DNA"/>
</dbReference>
<dbReference type="AlphaFoldDB" id="A0A2J6TCP4"/>
<dbReference type="InParanoid" id="A0A2J6TCP4"/>
<protein>
    <submittedName>
        <fullName evidence="2">Uncharacterized protein</fullName>
    </submittedName>
</protein>